<sequence length="327" mass="33916">MLFLSIHFVIFVGRILNFKLFIMKKITLFAFALFSVGAIAQTSISGNTAEITASGSSSAPERTGAEIVLTNSNNPVDVTDGGVACWNSGDGTYSENSFFRSYDLTDYGVTDGDFNISSLEFGQGSADDGKELFLNVYVADNIDLEVATLVFVDGVLHTASSADDLSLVTVPADITVPGGSIVVFEVNAGDSGANAGETYFPGNNGDGETAPSYLQAADCGVNVPTPVADVAGQESYVMNVVGEPVLSVGENALSQVSIYPNPASDVLNINAPASVEVTGVAIYDVLGKKSNVSMVNGQINVSGLANGVYILSLETSAGTLTEKIVKN</sequence>
<feature type="domain" description="Secretion system C-terminal sorting" evidence="2">
    <location>
        <begin position="258"/>
        <end position="325"/>
    </location>
</feature>
<keyword evidence="1" id="KW-0732">Signal</keyword>
<dbReference type="EMBL" id="QEHR01000001">
    <property type="protein sequence ID" value="PVW16954.1"/>
    <property type="molecule type" value="Genomic_DNA"/>
</dbReference>
<protein>
    <recommendedName>
        <fullName evidence="2">Secretion system C-terminal sorting domain-containing protein</fullName>
    </recommendedName>
</protein>
<dbReference type="Pfam" id="PF18962">
    <property type="entry name" value="Por_Secre_tail"/>
    <property type="match status" value="1"/>
</dbReference>
<gene>
    <name evidence="3" type="ORF">DDV96_00030</name>
</gene>
<reference evidence="3 4" key="1">
    <citation type="submission" date="2018-04" db="EMBL/GenBank/DDBJ databases">
        <title>Marixanthomonas spongiae HN-E44 sp. nov., isolated from a marine sponge.</title>
        <authorList>
            <person name="Luo L."/>
            <person name="Zhuang L."/>
        </authorList>
    </citation>
    <scope>NUCLEOTIDE SEQUENCE [LARGE SCALE GENOMIC DNA]</scope>
    <source>
        <strain evidence="3 4">HN-E44</strain>
    </source>
</reference>
<comment type="caution">
    <text evidence="3">The sequence shown here is derived from an EMBL/GenBank/DDBJ whole genome shotgun (WGS) entry which is preliminary data.</text>
</comment>
<proteinExistence type="predicted"/>
<dbReference type="NCBIfam" id="TIGR04183">
    <property type="entry name" value="Por_Secre_tail"/>
    <property type="match status" value="1"/>
</dbReference>
<accession>A0A2U0I799</accession>
<evidence type="ECO:0000256" key="1">
    <source>
        <dbReference type="ARBA" id="ARBA00022729"/>
    </source>
</evidence>
<evidence type="ECO:0000259" key="2">
    <source>
        <dbReference type="Pfam" id="PF18962"/>
    </source>
</evidence>
<name>A0A2U0I799_9FLAO</name>
<dbReference type="InterPro" id="IPR026444">
    <property type="entry name" value="Secre_tail"/>
</dbReference>
<keyword evidence="4" id="KW-1185">Reference proteome</keyword>
<dbReference type="OrthoDB" id="1405746at2"/>
<dbReference type="AlphaFoldDB" id="A0A2U0I799"/>
<organism evidence="3 4">
    <name type="scientific">Marixanthomonas spongiae</name>
    <dbReference type="NCBI Taxonomy" id="2174845"/>
    <lineage>
        <taxon>Bacteria</taxon>
        <taxon>Pseudomonadati</taxon>
        <taxon>Bacteroidota</taxon>
        <taxon>Flavobacteriia</taxon>
        <taxon>Flavobacteriales</taxon>
        <taxon>Flavobacteriaceae</taxon>
        <taxon>Marixanthomonas</taxon>
    </lineage>
</organism>
<dbReference type="Proteomes" id="UP000245962">
    <property type="component" value="Unassembled WGS sequence"/>
</dbReference>
<evidence type="ECO:0000313" key="3">
    <source>
        <dbReference type="EMBL" id="PVW16954.1"/>
    </source>
</evidence>
<evidence type="ECO:0000313" key="4">
    <source>
        <dbReference type="Proteomes" id="UP000245962"/>
    </source>
</evidence>